<proteinExistence type="predicted"/>
<dbReference type="FunFam" id="1.10.150.20:FF:000003">
    <property type="entry name" value="DNA polymerase I"/>
    <property type="match status" value="1"/>
</dbReference>
<organism evidence="5 6">
    <name type="scientific">Aquisalimonas asiatica</name>
    <dbReference type="NCBI Taxonomy" id="406100"/>
    <lineage>
        <taxon>Bacteria</taxon>
        <taxon>Pseudomonadati</taxon>
        <taxon>Pseudomonadota</taxon>
        <taxon>Gammaproteobacteria</taxon>
        <taxon>Chromatiales</taxon>
        <taxon>Ectothiorhodospiraceae</taxon>
        <taxon>Aquisalimonas</taxon>
    </lineage>
</organism>
<dbReference type="InterPro" id="IPR002421">
    <property type="entry name" value="5-3_exonuclease"/>
</dbReference>
<dbReference type="GO" id="GO:0003677">
    <property type="term" value="F:DNA binding"/>
    <property type="evidence" value="ECO:0007669"/>
    <property type="project" value="UniProtKB-KW"/>
</dbReference>
<dbReference type="InterPro" id="IPR008918">
    <property type="entry name" value="HhH2"/>
</dbReference>
<dbReference type="GO" id="GO:0017108">
    <property type="term" value="F:5'-flap endonuclease activity"/>
    <property type="evidence" value="ECO:0007669"/>
    <property type="project" value="InterPro"/>
</dbReference>
<evidence type="ECO:0000313" key="5">
    <source>
        <dbReference type="EMBL" id="SEO88874.1"/>
    </source>
</evidence>
<dbReference type="CDD" id="cd09859">
    <property type="entry name" value="PIN_53EXO"/>
    <property type="match status" value="1"/>
</dbReference>
<dbReference type="RefSeq" id="WP_091643186.1">
    <property type="nucleotide sequence ID" value="NZ_FOEG01000004.1"/>
</dbReference>
<gene>
    <name evidence="5" type="ORF">SAMN04488052_10475</name>
</gene>
<dbReference type="SUPFAM" id="SSF88723">
    <property type="entry name" value="PIN domain-like"/>
    <property type="match status" value="1"/>
</dbReference>
<dbReference type="Pfam" id="PF02739">
    <property type="entry name" value="5_3_exonuc_N"/>
    <property type="match status" value="1"/>
</dbReference>
<dbReference type="SUPFAM" id="SSF47807">
    <property type="entry name" value="5' to 3' exonuclease, C-terminal subdomain"/>
    <property type="match status" value="1"/>
</dbReference>
<dbReference type="InterPro" id="IPR038969">
    <property type="entry name" value="FEN"/>
</dbReference>
<evidence type="ECO:0000256" key="1">
    <source>
        <dbReference type="ARBA" id="ARBA00022722"/>
    </source>
</evidence>
<feature type="domain" description="5'-3' exonuclease" evidence="4">
    <location>
        <begin position="1"/>
        <end position="265"/>
    </location>
</feature>
<sequence length="300" mass="32943">MQLLYLIDASVYIFRAWFSIDDSLVDDAGDPANAVYGYGNFLLDLLEDATPEHALAAFDESLTTCFRNDAYPGYKANRPEAPEDLKRQIAICQQLTRALGVTALSSDRYEADDLIGTVAHRFRDDGFSMRYLTSDKDYAQLLESGDRLVDASGRRTMDAHTVTDALGVRADQVPDLLGLAGDSVDNIPGVPGIGPKTAQVLLAHLGDLEGIYARLDTVPTLPLRGAARMRRLLEEHRETAFLSRELATIRRDAPLDPIQDTIHVADADPQALAALPLPERVRRRAARRIDNGDAHALVGH</sequence>
<dbReference type="InterPro" id="IPR020045">
    <property type="entry name" value="DNA_polI_H3TH"/>
</dbReference>
<evidence type="ECO:0000256" key="2">
    <source>
        <dbReference type="ARBA" id="ARBA00022801"/>
    </source>
</evidence>
<dbReference type="SMART" id="SM00475">
    <property type="entry name" value="53EXOc"/>
    <property type="match status" value="1"/>
</dbReference>
<dbReference type="CDD" id="cd09898">
    <property type="entry name" value="H3TH_53EXO"/>
    <property type="match status" value="1"/>
</dbReference>
<dbReference type="InterPro" id="IPR020046">
    <property type="entry name" value="5-3_exonucl_a-hlix_arch_N"/>
</dbReference>
<protein>
    <submittedName>
        <fullName evidence="5">5'-3' exonuclease</fullName>
    </submittedName>
</protein>
<dbReference type="InterPro" id="IPR029060">
    <property type="entry name" value="PIN-like_dom_sf"/>
</dbReference>
<keyword evidence="1" id="KW-0540">Nuclease</keyword>
<keyword evidence="2" id="KW-0378">Hydrolase</keyword>
<keyword evidence="5" id="KW-0269">Exonuclease</keyword>
<dbReference type="EMBL" id="FOEG01000004">
    <property type="protein sequence ID" value="SEO88874.1"/>
    <property type="molecule type" value="Genomic_DNA"/>
</dbReference>
<dbReference type="AlphaFoldDB" id="A0A1H8TE55"/>
<keyword evidence="3" id="KW-0238">DNA-binding</keyword>
<dbReference type="PANTHER" id="PTHR42646:SF2">
    <property type="entry name" value="5'-3' EXONUCLEASE FAMILY PROTEIN"/>
    <property type="match status" value="1"/>
</dbReference>
<keyword evidence="6" id="KW-1185">Reference proteome</keyword>
<dbReference type="SMART" id="SM00279">
    <property type="entry name" value="HhH2"/>
    <property type="match status" value="1"/>
</dbReference>
<accession>A0A1H8TE55</accession>
<dbReference type="STRING" id="406100.SAMN04488052_10475"/>
<dbReference type="GO" id="GO:0008409">
    <property type="term" value="F:5'-3' exonuclease activity"/>
    <property type="evidence" value="ECO:0007669"/>
    <property type="project" value="InterPro"/>
</dbReference>
<dbReference type="GO" id="GO:0033567">
    <property type="term" value="P:DNA replication, Okazaki fragment processing"/>
    <property type="evidence" value="ECO:0007669"/>
    <property type="project" value="InterPro"/>
</dbReference>
<dbReference type="Pfam" id="PF01367">
    <property type="entry name" value="5_3_exonuc"/>
    <property type="match status" value="1"/>
</dbReference>
<dbReference type="OrthoDB" id="9806424at2"/>
<evidence type="ECO:0000313" key="6">
    <source>
        <dbReference type="Proteomes" id="UP000199657"/>
    </source>
</evidence>
<reference evidence="5 6" key="1">
    <citation type="submission" date="2016-10" db="EMBL/GenBank/DDBJ databases">
        <authorList>
            <person name="de Groot N.N."/>
        </authorList>
    </citation>
    <scope>NUCLEOTIDE SEQUENCE [LARGE SCALE GENOMIC DNA]</scope>
    <source>
        <strain evidence="5 6">CGMCC 1.6291</strain>
    </source>
</reference>
<name>A0A1H8TE55_9GAMM</name>
<evidence type="ECO:0000259" key="4">
    <source>
        <dbReference type="SMART" id="SM00475"/>
    </source>
</evidence>
<dbReference type="PANTHER" id="PTHR42646">
    <property type="entry name" value="FLAP ENDONUCLEASE XNI"/>
    <property type="match status" value="1"/>
</dbReference>
<dbReference type="InterPro" id="IPR036279">
    <property type="entry name" value="5-3_exonuclease_C_sf"/>
</dbReference>
<dbReference type="Gene3D" id="1.10.150.20">
    <property type="entry name" value="5' to 3' exonuclease, C-terminal subdomain"/>
    <property type="match status" value="1"/>
</dbReference>
<dbReference type="Proteomes" id="UP000199657">
    <property type="component" value="Unassembled WGS sequence"/>
</dbReference>
<dbReference type="Gene3D" id="3.40.50.1010">
    <property type="entry name" value="5'-nuclease"/>
    <property type="match status" value="1"/>
</dbReference>
<evidence type="ECO:0000256" key="3">
    <source>
        <dbReference type="ARBA" id="ARBA00023125"/>
    </source>
</evidence>